<evidence type="ECO:0000313" key="2">
    <source>
        <dbReference type="EMBL" id="MBM2419974.1"/>
    </source>
</evidence>
<evidence type="ECO:0000313" key="1">
    <source>
        <dbReference type="EMBL" id="MBM2415297.1"/>
    </source>
</evidence>
<keyword evidence="4" id="KW-1185">Reference proteome</keyword>
<organism evidence="1 3">
    <name type="scientific">Marivita cryptomonadis</name>
    <dbReference type="NCBI Taxonomy" id="505252"/>
    <lineage>
        <taxon>Bacteria</taxon>
        <taxon>Pseudomonadati</taxon>
        <taxon>Pseudomonadota</taxon>
        <taxon>Alphaproteobacteria</taxon>
        <taxon>Rhodobacterales</taxon>
        <taxon>Roseobacteraceae</taxon>
        <taxon>Marivita</taxon>
    </lineage>
</organism>
<reference evidence="1 4" key="1">
    <citation type="submission" date="2021-01" db="EMBL/GenBank/DDBJ databases">
        <title>Diatom-associated Roseobacters Show Island Model of Population Structure.</title>
        <authorList>
            <person name="Qu L."/>
            <person name="Feng X."/>
            <person name="Chen Y."/>
            <person name="Li L."/>
            <person name="Wang X."/>
            <person name="Hu Z."/>
            <person name="Wang H."/>
            <person name="Luo H."/>
        </authorList>
    </citation>
    <scope>NUCLEOTIDE SEQUENCE</scope>
    <source>
        <strain evidence="2 4">CC28-63</strain>
        <strain evidence="1">CC28-69</strain>
    </source>
</reference>
<gene>
    <name evidence="1" type="ORF">JQX41_23635</name>
    <name evidence="2" type="ORF">JQX48_23685</name>
</gene>
<dbReference type="SUPFAM" id="SSF46689">
    <property type="entry name" value="Homeodomain-like"/>
    <property type="match status" value="1"/>
</dbReference>
<proteinExistence type="predicted"/>
<dbReference type="EMBL" id="JAFBXE010000046">
    <property type="protein sequence ID" value="MBM2415297.1"/>
    <property type="molecule type" value="Genomic_DNA"/>
</dbReference>
<dbReference type="AlphaFoldDB" id="A0A9Q2PGB5"/>
<dbReference type="Proteomes" id="UP000755667">
    <property type="component" value="Unassembled WGS sequence"/>
</dbReference>
<dbReference type="Proteomes" id="UP000809440">
    <property type="component" value="Unassembled WGS sequence"/>
</dbReference>
<sequence>MEAKKGGKRRFWSDEEKRLICMQTRAPNVSVAQVARRYAMNANLIQTWLRDARFAPPENSDAIVDADCVTFLPVEISEAPTVSSTRLPADGPLTAQRIEIALSDGRRVLIEGCTSLAAVVALVKGLAQ</sequence>
<dbReference type="EMBL" id="JAFBXF010000046">
    <property type="protein sequence ID" value="MBM2419974.1"/>
    <property type="molecule type" value="Genomic_DNA"/>
</dbReference>
<comment type="caution">
    <text evidence="1">The sequence shown here is derived from an EMBL/GenBank/DDBJ whole genome shotgun (WGS) entry which is preliminary data.</text>
</comment>
<dbReference type="InterPro" id="IPR009057">
    <property type="entry name" value="Homeodomain-like_sf"/>
</dbReference>
<evidence type="ECO:0000313" key="3">
    <source>
        <dbReference type="Proteomes" id="UP000755667"/>
    </source>
</evidence>
<dbReference type="NCBIfam" id="NF047595">
    <property type="entry name" value="IS66_ISRel24_TnpA"/>
    <property type="match status" value="1"/>
</dbReference>
<evidence type="ECO:0000313" key="4">
    <source>
        <dbReference type="Proteomes" id="UP000809440"/>
    </source>
</evidence>
<protein>
    <submittedName>
        <fullName evidence="1">Transposase</fullName>
    </submittedName>
</protein>
<accession>A0A9Q2PGB5</accession>
<name>A0A9Q2PGB5_9RHOB</name>